<reference evidence="1" key="1">
    <citation type="journal article" date="2023" name="Mol. Phylogenet. Evol.">
        <title>Genome-scale phylogeny and comparative genomics of the fungal order Sordariales.</title>
        <authorList>
            <person name="Hensen N."/>
            <person name="Bonometti L."/>
            <person name="Westerberg I."/>
            <person name="Brannstrom I.O."/>
            <person name="Guillou S."/>
            <person name="Cros-Aarteil S."/>
            <person name="Calhoun S."/>
            <person name="Haridas S."/>
            <person name="Kuo A."/>
            <person name="Mondo S."/>
            <person name="Pangilinan J."/>
            <person name="Riley R."/>
            <person name="LaButti K."/>
            <person name="Andreopoulos B."/>
            <person name="Lipzen A."/>
            <person name="Chen C."/>
            <person name="Yan M."/>
            <person name="Daum C."/>
            <person name="Ng V."/>
            <person name="Clum A."/>
            <person name="Steindorff A."/>
            <person name="Ohm R.A."/>
            <person name="Martin F."/>
            <person name="Silar P."/>
            <person name="Natvig D.O."/>
            <person name="Lalanne C."/>
            <person name="Gautier V."/>
            <person name="Ament-Velasquez S.L."/>
            <person name="Kruys A."/>
            <person name="Hutchinson M.I."/>
            <person name="Powell A.J."/>
            <person name="Barry K."/>
            <person name="Miller A.N."/>
            <person name="Grigoriev I.V."/>
            <person name="Debuchy R."/>
            <person name="Gladieux P."/>
            <person name="Hiltunen Thoren M."/>
            <person name="Johannesson H."/>
        </authorList>
    </citation>
    <scope>NUCLEOTIDE SEQUENCE</scope>
    <source>
        <strain evidence="1">CBS 731.68</strain>
    </source>
</reference>
<proteinExistence type="predicted"/>
<reference evidence="1" key="2">
    <citation type="submission" date="2023-05" db="EMBL/GenBank/DDBJ databases">
        <authorList>
            <consortium name="Lawrence Berkeley National Laboratory"/>
            <person name="Steindorff A."/>
            <person name="Hensen N."/>
            <person name="Bonometti L."/>
            <person name="Westerberg I."/>
            <person name="Brannstrom I.O."/>
            <person name="Guillou S."/>
            <person name="Cros-Aarteil S."/>
            <person name="Calhoun S."/>
            <person name="Haridas S."/>
            <person name="Kuo A."/>
            <person name="Mondo S."/>
            <person name="Pangilinan J."/>
            <person name="Riley R."/>
            <person name="Labutti K."/>
            <person name="Andreopoulos B."/>
            <person name="Lipzen A."/>
            <person name="Chen C."/>
            <person name="Yanf M."/>
            <person name="Daum C."/>
            <person name="Ng V."/>
            <person name="Clum A."/>
            <person name="Ohm R."/>
            <person name="Martin F."/>
            <person name="Silar P."/>
            <person name="Natvig D."/>
            <person name="Lalanne C."/>
            <person name="Gautier V."/>
            <person name="Ament-Velasquez S.L."/>
            <person name="Kruys A."/>
            <person name="Hutchinson M.I."/>
            <person name="Powell A.J."/>
            <person name="Barry K."/>
            <person name="Miller A.N."/>
            <person name="Grigoriev I.V."/>
            <person name="Debuchy R."/>
            <person name="Gladieux P."/>
            <person name="Thoren M.H."/>
            <person name="Johannesson H."/>
        </authorList>
    </citation>
    <scope>NUCLEOTIDE SEQUENCE</scope>
    <source>
        <strain evidence="1">CBS 731.68</strain>
    </source>
</reference>
<dbReference type="EMBL" id="MU853228">
    <property type="protein sequence ID" value="KAK4123719.1"/>
    <property type="molecule type" value="Genomic_DNA"/>
</dbReference>
<name>A0AAN6U034_9PEZI</name>
<gene>
    <name evidence="1" type="ORF">N657DRAFT_422136</name>
</gene>
<keyword evidence="2" id="KW-1185">Reference proteome</keyword>
<accession>A0AAN6U034</accession>
<protein>
    <submittedName>
        <fullName evidence="1">Uncharacterized protein</fullName>
    </submittedName>
</protein>
<comment type="caution">
    <text evidence="1">The sequence shown here is derived from an EMBL/GenBank/DDBJ whole genome shotgun (WGS) entry which is preliminary data.</text>
</comment>
<dbReference type="RefSeq" id="XP_062647490.1">
    <property type="nucleotide sequence ID" value="XM_062787298.1"/>
</dbReference>
<organism evidence="1 2">
    <name type="scientific">Parathielavia appendiculata</name>
    <dbReference type="NCBI Taxonomy" id="2587402"/>
    <lineage>
        <taxon>Eukaryota</taxon>
        <taxon>Fungi</taxon>
        <taxon>Dikarya</taxon>
        <taxon>Ascomycota</taxon>
        <taxon>Pezizomycotina</taxon>
        <taxon>Sordariomycetes</taxon>
        <taxon>Sordariomycetidae</taxon>
        <taxon>Sordariales</taxon>
        <taxon>Chaetomiaceae</taxon>
        <taxon>Parathielavia</taxon>
    </lineage>
</organism>
<evidence type="ECO:0000313" key="2">
    <source>
        <dbReference type="Proteomes" id="UP001302602"/>
    </source>
</evidence>
<sequence>MNWLSFAGKTTGGRFFNGTHCTLRVRRDGDVGRVECHPHLQKSTNFTKLRQMPVLRLLPLYRVEMGDDAVRLPSMGWRVLSPTDLQAVERRVPIMGVAPGQTRARSSHHLSCVASARDAGFLTLAEQKEPFRSAEEVSCLLEHQWAAGFPAVLPFPALIFAFNRIITTTAQRAWYFHTHSAVGFTQSGAIQNS</sequence>
<dbReference type="AlphaFoldDB" id="A0AAN6U034"/>
<evidence type="ECO:0000313" key="1">
    <source>
        <dbReference type="EMBL" id="KAK4123719.1"/>
    </source>
</evidence>
<dbReference type="GeneID" id="87824068"/>
<dbReference type="Proteomes" id="UP001302602">
    <property type="component" value="Unassembled WGS sequence"/>
</dbReference>